<feature type="compositionally biased region" description="Basic residues" evidence="1">
    <location>
        <begin position="14"/>
        <end position="27"/>
    </location>
</feature>
<name>A0A1D2M3R7_ORCCI</name>
<accession>A0A1D2M3R7</accession>
<feature type="region of interest" description="Disordered" evidence="1">
    <location>
        <begin position="1"/>
        <end position="27"/>
    </location>
</feature>
<keyword evidence="3" id="KW-1185">Reference proteome</keyword>
<reference evidence="2 3" key="1">
    <citation type="journal article" date="2016" name="Genome Biol. Evol.">
        <title>Gene Family Evolution Reflects Adaptation to Soil Environmental Stressors in the Genome of the Collembolan Orchesella cincta.</title>
        <authorList>
            <person name="Faddeeva-Vakhrusheva A."/>
            <person name="Derks M.F."/>
            <person name="Anvar S.Y."/>
            <person name="Agamennone V."/>
            <person name="Suring W."/>
            <person name="Smit S."/>
            <person name="van Straalen N.M."/>
            <person name="Roelofs D."/>
        </authorList>
    </citation>
    <scope>NUCLEOTIDE SEQUENCE [LARGE SCALE GENOMIC DNA]</scope>
    <source>
        <tissue evidence="2">Mixed pool</tissue>
    </source>
</reference>
<evidence type="ECO:0000256" key="1">
    <source>
        <dbReference type="SAM" id="MobiDB-lite"/>
    </source>
</evidence>
<dbReference type="AlphaFoldDB" id="A0A1D2M3R7"/>
<gene>
    <name evidence="2" type="ORF">Ocin01_19074</name>
</gene>
<dbReference type="Proteomes" id="UP000094527">
    <property type="component" value="Unassembled WGS sequence"/>
</dbReference>
<evidence type="ECO:0000313" key="3">
    <source>
        <dbReference type="Proteomes" id="UP000094527"/>
    </source>
</evidence>
<sequence>MRRFKKPHQTMSRRLSRSRTSLHRLHPRSYTVSNDKVVYIHEPRRDYIEYHDSRILRKRQSERRSCINRLCVGVCNFFNRVKAKERNHKDNSYPPPAICYVPSRSRTLRPRGRTPRTAAHAIDRPLTRMSYDALKGILSYTSQDSLVEMPTWEAMYNANVRAGYEPIIIRTCHSERCAECSSRMITATKEKCGSPNTYRSHEKNILHTVLNGMSVL</sequence>
<protein>
    <submittedName>
        <fullName evidence="2">Uncharacterized protein</fullName>
    </submittedName>
</protein>
<dbReference type="EMBL" id="LJIJ01004974">
    <property type="protein sequence ID" value="ODM87609.1"/>
    <property type="molecule type" value="Genomic_DNA"/>
</dbReference>
<comment type="caution">
    <text evidence="2">The sequence shown here is derived from an EMBL/GenBank/DDBJ whole genome shotgun (WGS) entry which is preliminary data.</text>
</comment>
<evidence type="ECO:0000313" key="2">
    <source>
        <dbReference type="EMBL" id="ODM87609.1"/>
    </source>
</evidence>
<organism evidence="2 3">
    <name type="scientific">Orchesella cincta</name>
    <name type="common">Springtail</name>
    <name type="synonym">Podura cincta</name>
    <dbReference type="NCBI Taxonomy" id="48709"/>
    <lineage>
        <taxon>Eukaryota</taxon>
        <taxon>Metazoa</taxon>
        <taxon>Ecdysozoa</taxon>
        <taxon>Arthropoda</taxon>
        <taxon>Hexapoda</taxon>
        <taxon>Collembola</taxon>
        <taxon>Entomobryomorpha</taxon>
        <taxon>Entomobryoidea</taxon>
        <taxon>Orchesellidae</taxon>
        <taxon>Orchesellinae</taxon>
        <taxon>Orchesella</taxon>
    </lineage>
</organism>
<proteinExistence type="predicted"/>